<proteinExistence type="inferred from homology"/>
<dbReference type="InterPro" id="IPR051419">
    <property type="entry name" value="Lys/N-term_MeTrsfase_sf"/>
</dbReference>
<name>A0A151NY99_ALLMI</name>
<comment type="similarity">
    <text evidence="1">Belongs to the methyltransferase superfamily.</text>
</comment>
<dbReference type="STRING" id="8496.A0A151NY99"/>
<evidence type="ECO:0000259" key="5">
    <source>
        <dbReference type="Pfam" id="PF13649"/>
    </source>
</evidence>
<dbReference type="InterPro" id="IPR041698">
    <property type="entry name" value="Methyltransf_25"/>
</dbReference>
<evidence type="ECO:0000256" key="4">
    <source>
        <dbReference type="SAM" id="MobiDB-lite"/>
    </source>
</evidence>
<feature type="region of interest" description="Disordered" evidence="4">
    <location>
        <begin position="235"/>
        <end position="267"/>
    </location>
</feature>
<evidence type="ECO:0000313" key="7">
    <source>
        <dbReference type="Proteomes" id="UP000050525"/>
    </source>
</evidence>
<keyword evidence="7" id="KW-1185">Reference proteome</keyword>
<reference evidence="6 7" key="1">
    <citation type="journal article" date="2012" name="Genome Biol.">
        <title>Sequencing three crocodilian genomes to illuminate the evolution of archosaurs and amniotes.</title>
        <authorList>
            <person name="St John J.A."/>
            <person name="Braun E.L."/>
            <person name="Isberg S.R."/>
            <person name="Miles L.G."/>
            <person name="Chong A.Y."/>
            <person name="Gongora J."/>
            <person name="Dalzell P."/>
            <person name="Moran C."/>
            <person name="Bed'hom B."/>
            <person name="Abzhanov A."/>
            <person name="Burgess S.C."/>
            <person name="Cooksey A.M."/>
            <person name="Castoe T.A."/>
            <person name="Crawford N.G."/>
            <person name="Densmore L.D."/>
            <person name="Drew J.C."/>
            <person name="Edwards S.V."/>
            <person name="Faircloth B.C."/>
            <person name="Fujita M.K."/>
            <person name="Greenwold M.J."/>
            <person name="Hoffmann F.G."/>
            <person name="Howard J.M."/>
            <person name="Iguchi T."/>
            <person name="Janes D.E."/>
            <person name="Khan S.Y."/>
            <person name="Kohno S."/>
            <person name="de Koning A.J."/>
            <person name="Lance S.L."/>
            <person name="McCarthy F.M."/>
            <person name="McCormack J.E."/>
            <person name="Merchant M.E."/>
            <person name="Peterson D.G."/>
            <person name="Pollock D.D."/>
            <person name="Pourmand N."/>
            <person name="Raney B.J."/>
            <person name="Roessler K.A."/>
            <person name="Sanford J.R."/>
            <person name="Sawyer R.H."/>
            <person name="Schmidt C.J."/>
            <person name="Triplett E.W."/>
            <person name="Tuberville T.D."/>
            <person name="Venegas-Anaya M."/>
            <person name="Howard J.T."/>
            <person name="Jarvis E.D."/>
            <person name="Guillette L.J.Jr."/>
            <person name="Glenn T.C."/>
            <person name="Green R.E."/>
            <person name="Ray D.A."/>
        </authorList>
    </citation>
    <scope>NUCLEOTIDE SEQUENCE [LARGE SCALE GENOMIC DNA]</scope>
    <source>
        <strain evidence="6">KSC_2009_1</strain>
    </source>
</reference>
<dbReference type="InterPro" id="IPR029063">
    <property type="entry name" value="SAM-dependent_MTases_sf"/>
</dbReference>
<protein>
    <submittedName>
        <fullName evidence="6">Methyltransferase-like protein 12, mitochondrial</fullName>
    </submittedName>
</protein>
<evidence type="ECO:0000256" key="3">
    <source>
        <dbReference type="ARBA" id="ARBA00022679"/>
    </source>
</evidence>
<evidence type="ECO:0000256" key="1">
    <source>
        <dbReference type="ARBA" id="ARBA00008361"/>
    </source>
</evidence>
<evidence type="ECO:0000313" key="6">
    <source>
        <dbReference type="EMBL" id="KYO41847.1"/>
    </source>
</evidence>
<dbReference type="eggNOG" id="ENOG502S5DF">
    <property type="taxonomic scope" value="Eukaryota"/>
</dbReference>
<dbReference type="GO" id="GO:0008168">
    <property type="term" value="F:methyltransferase activity"/>
    <property type="evidence" value="ECO:0007669"/>
    <property type="project" value="UniProtKB-KW"/>
</dbReference>
<evidence type="ECO:0000256" key="2">
    <source>
        <dbReference type="ARBA" id="ARBA00022603"/>
    </source>
</evidence>
<feature type="domain" description="Methyltransferase" evidence="5">
    <location>
        <begin position="75"/>
        <end position="188"/>
    </location>
</feature>
<comment type="caution">
    <text evidence="6">The sequence shown here is derived from an EMBL/GenBank/DDBJ whole genome shotgun (WGS) entry which is preliminary data.</text>
</comment>
<dbReference type="AlphaFoldDB" id="A0A151NY99"/>
<sequence>MAALRPPRAGLGLLRGLCSGAALGPMDRRETWDRFYARRDGATTHFDWFFSYEAVSGLLLRALETPSPALAPIRVLDVGCGTSDLGLGLYRDCPCPVHVCCVDRSPVAIGALRQLLRAAPPPQHPLSQLRLGIADGTALGATRGGRAGSIFHLVLDKGTCDALLRCPRGPGRAERLLGECLRVLRPGGCLLQFSDEDPDARIPFLEWAGGAGSVTVQEVGGHYYAYALRKPGSEGPAAEAPGVQGPCLEQPGDEGGGTGLAGPRWSC</sequence>
<dbReference type="Pfam" id="PF13649">
    <property type="entry name" value="Methyltransf_25"/>
    <property type="match status" value="1"/>
</dbReference>
<dbReference type="KEGG" id="amj:102567551"/>
<gene>
    <name evidence="6" type="primary">METTL12</name>
    <name evidence="6" type="ORF">Y1Q_0020667</name>
</gene>
<keyword evidence="3" id="KW-0808">Transferase</keyword>
<dbReference type="OrthoDB" id="411785at2759"/>
<keyword evidence="2" id="KW-0489">Methyltransferase</keyword>
<dbReference type="SUPFAM" id="SSF53335">
    <property type="entry name" value="S-adenosyl-L-methionine-dependent methyltransferases"/>
    <property type="match status" value="1"/>
</dbReference>
<dbReference type="Proteomes" id="UP000050525">
    <property type="component" value="Unassembled WGS sequence"/>
</dbReference>
<dbReference type="CDD" id="cd02440">
    <property type="entry name" value="AdoMet_MTases"/>
    <property type="match status" value="1"/>
</dbReference>
<dbReference type="PANTHER" id="PTHR12176:SF83">
    <property type="entry name" value="CITRATE SYNTHASE-LYSINE N-METHYLTRANSFERASE CSKMT, MITOCHONDRIAL"/>
    <property type="match status" value="1"/>
</dbReference>
<dbReference type="GO" id="GO:0032259">
    <property type="term" value="P:methylation"/>
    <property type="evidence" value="ECO:0007669"/>
    <property type="project" value="UniProtKB-KW"/>
</dbReference>
<organism evidence="6 7">
    <name type="scientific">Alligator mississippiensis</name>
    <name type="common">American alligator</name>
    <dbReference type="NCBI Taxonomy" id="8496"/>
    <lineage>
        <taxon>Eukaryota</taxon>
        <taxon>Metazoa</taxon>
        <taxon>Chordata</taxon>
        <taxon>Craniata</taxon>
        <taxon>Vertebrata</taxon>
        <taxon>Euteleostomi</taxon>
        <taxon>Archelosauria</taxon>
        <taxon>Archosauria</taxon>
        <taxon>Crocodylia</taxon>
        <taxon>Alligatoridae</taxon>
        <taxon>Alligatorinae</taxon>
        <taxon>Alligator</taxon>
    </lineage>
</organism>
<dbReference type="PANTHER" id="PTHR12176">
    <property type="entry name" value="SAM-DEPENDENT METHYLTRANSFERASE SUPERFAMILY PROTEIN"/>
    <property type="match status" value="1"/>
</dbReference>
<dbReference type="EMBL" id="AKHW03001571">
    <property type="protein sequence ID" value="KYO41847.1"/>
    <property type="molecule type" value="Genomic_DNA"/>
</dbReference>
<accession>A0A151NY99</accession>
<dbReference type="Gene3D" id="3.40.50.150">
    <property type="entry name" value="Vaccinia Virus protein VP39"/>
    <property type="match status" value="1"/>
</dbReference>